<gene>
    <name evidence="3" type="ORF">DIURU_004193</name>
</gene>
<keyword evidence="4" id="KW-1185">Reference proteome</keyword>
<feature type="compositionally biased region" description="Low complexity" evidence="2">
    <location>
        <begin position="224"/>
        <end position="238"/>
    </location>
</feature>
<proteinExistence type="predicted"/>
<name>A0A642UI48_DIURU</name>
<sequence>MAKKGILGLFSQKKTSGSPKERARRHGSVSSGEHLSLLAGKEHISSPLTWSPHPNPQAKPPVPDRKSLGPLPSPSPRHKRIVSTVEETLMGPDDSWDDSQSEIVPLASVAEDVVISFDPKRSSTSPSLSPSTMPMTPTTPASSRMGTGIADDDRSPQTVTSFSDPPRMPSLTSSSPKLPTVSESPLDEDDAGAITVSPVIPRRHSARGQMPLRRLSLRSPEVNTGTTASPAASPKPTAIGSLSQRYAGGVVPPTSSLPAAKAPSTSTKDPSPTSTASSELLPPHDLHPSAENLDGISDFDITSRHVETYQSAAKPQMVEVPRSPTIDQSDLAGVSNIEVVDVGMGFGSESDDSGVIKPQTVSVPPELPRDLPSASSMASDLYREAYMQLMEKYNLTVERHRKEVASLQSSLEQEREKSKHLMRVMTSRGSGSSPSPRDKVRSKFIVPLEIVRSPESGTSDESLDPQGVHECSTSTPLDVTSSEETDNLDKRTTAYFTARSGSSKTDLADTDVQEPATDVAKADPKAPALAQSVELVHMQSVLNQPYEEEDDEVSSVDDIFDFDVTAAVAFEESDSNMTTPEACTTDKF</sequence>
<reference evidence="3 4" key="1">
    <citation type="submission" date="2019-07" db="EMBL/GenBank/DDBJ databases">
        <title>Genome assembly of two rare yeast pathogens: Diutina rugosa and Trichomonascus ciferrii.</title>
        <authorList>
            <person name="Mixao V."/>
            <person name="Saus E."/>
            <person name="Hansen A."/>
            <person name="Lass-Flor C."/>
            <person name="Gabaldon T."/>
        </authorList>
    </citation>
    <scope>NUCLEOTIDE SEQUENCE [LARGE SCALE GENOMIC DNA]</scope>
    <source>
        <strain evidence="3 4">CBS 613</strain>
    </source>
</reference>
<feature type="compositionally biased region" description="Low complexity" evidence="2">
    <location>
        <begin position="122"/>
        <end position="143"/>
    </location>
</feature>
<dbReference type="GeneID" id="54782844"/>
<keyword evidence="1" id="KW-0175">Coiled coil</keyword>
<evidence type="ECO:0000256" key="2">
    <source>
        <dbReference type="SAM" id="MobiDB-lite"/>
    </source>
</evidence>
<feature type="compositionally biased region" description="Low complexity" evidence="2">
    <location>
        <begin position="169"/>
        <end position="182"/>
    </location>
</feature>
<organism evidence="3 4">
    <name type="scientific">Diutina rugosa</name>
    <name type="common">Yeast</name>
    <name type="synonym">Candida rugosa</name>
    <dbReference type="NCBI Taxonomy" id="5481"/>
    <lineage>
        <taxon>Eukaryota</taxon>
        <taxon>Fungi</taxon>
        <taxon>Dikarya</taxon>
        <taxon>Ascomycota</taxon>
        <taxon>Saccharomycotina</taxon>
        <taxon>Pichiomycetes</taxon>
        <taxon>Debaryomycetaceae</taxon>
        <taxon>Diutina</taxon>
    </lineage>
</organism>
<feature type="coiled-coil region" evidence="1">
    <location>
        <begin position="383"/>
        <end position="417"/>
    </location>
</feature>
<feature type="compositionally biased region" description="Polar residues" evidence="2">
    <location>
        <begin position="471"/>
        <end position="480"/>
    </location>
</feature>
<feature type="compositionally biased region" description="Low complexity" evidence="2">
    <location>
        <begin position="261"/>
        <end position="278"/>
    </location>
</feature>
<comment type="caution">
    <text evidence="3">The sequence shown here is derived from an EMBL/GenBank/DDBJ whole genome shotgun (WGS) entry which is preliminary data.</text>
</comment>
<feature type="region of interest" description="Disordered" evidence="2">
    <location>
        <begin position="117"/>
        <end position="296"/>
    </location>
</feature>
<feature type="region of interest" description="Disordered" evidence="2">
    <location>
        <begin position="501"/>
        <end position="524"/>
    </location>
</feature>
<dbReference type="Proteomes" id="UP000449547">
    <property type="component" value="Unassembled WGS sequence"/>
</dbReference>
<protein>
    <submittedName>
        <fullName evidence="3">Uncharacterized protein</fullName>
    </submittedName>
</protein>
<dbReference type="EMBL" id="SWFT01000122">
    <property type="protein sequence ID" value="KAA8899526.1"/>
    <property type="molecule type" value="Genomic_DNA"/>
</dbReference>
<dbReference type="RefSeq" id="XP_034010927.1">
    <property type="nucleotide sequence ID" value="XM_034157039.1"/>
</dbReference>
<feature type="region of interest" description="Disordered" evidence="2">
    <location>
        <begin position="350"/>
        <end position="374"/>
    </location>
</feature>
<evidence type="ECO:0000313" key="3">
    <source>
        <dbReference type="EMBL" id="KAA8899526.1"/>
    </source>
</evidence>
<evidence type="ECO:0000256" key="1">
    <source>
        <dbReference type="SAM" id="Coils"/>
    </source>
</evidence>
<feature type="region of interest" description="Disordered" evidence="2">
    <location>
        <begin position="1"/>
        <end position="79"/>
    </location>
</feature>
<dbReference type="AlphaFoldDB" id="A0A642UI48"/>
<feature type="region of interest" description="Disordered" evidence="2">
    <location>
        <begin position="452"/>
        <end position="486"/>
    </location>
</feature>
<dbReference type="VEuPathDB" id="FungiDB:DIURU_004193"/>
<accession>A0A642UI48</accession>
<evidence type="ECO:0000313" key="4">
    <source>
        <dbReference type="Proteomes" id="UP000449547"/>
    </source>
</evidence>